<feature type="transmembrane region" description="Helical" evidence="1">
    <location>
        <begin position="95"/>
        <end position="114"/>
    </location>
</feature>
<dbReference type="AlphaFoldDB" id="A0A4R3KRV7"/>
<gene>
    <name evidence="2" type="ORF">EDD80_10560</name>
</gene>
<dbReference type="OrthoDB" id="799809at2"/>
<dbReference type="EMBL" id="SMAD01000005">
    <property type="protein sequence ID" value="TCS87247.1"/>
    <property type="molecule type" value="Genomic_DNA"/>
</dbReference>
<name>A0A4R3KRV7_9SPHI</name>
<organism evidence="2 3">
    <name type="scientific">Anseongella ginsenosidimutans</name>
    <dbReference type="NCBI Taxonomy" id="496056"/>
    <lineage>
        <taxon>Bacteria</taxon>
        <taxon>Pseudomonadati</taxon>
        <taxon>Bacteroidota</taxon>
        <taxon>Sphingobacteriia</taxon>
        <taxon>Sphingobacteriales</taxon>
        <taxon>Sphingobacteriaceae</taxon>
        <taxon>Anseongella</taxon>
    </lineage>
</organism>
<evidence type="ECO:0000256" key="1">
    <source>
        <dbReference type="SAM" id="Phobius"/>
    </source>
</evidence>
<evidence type="ECO:0000313" key="3">
    <source>
        <dbReference type="Proteomes" id="UP000295807"/>
    </source>
</evidence>
<feature type="transmembrane region" description="Helical" evidence="1">
    <location>
        <begin position="7"/>
        <end position="25"/>
    </location>
</feature>
<reference evidence="2 3" key="1">
    <citation type="submission" date="2019-03" db="EMBL/GenBank/DDBJ databases">
        <title>Genomic Encyclopedia of Type Strains, Phase IV (KMG-IV): sequencing the most valuable type-strain genomes for metagenomic binning, comparative biology and taxonomic classification.</title>
        <authorList>
            <person name="Goeker M."/>
        </authorList>
    </citation>
    <scope>NUCLEOTIDE SEQUENCE [LARGE SCALE GENOMIC DNA]</scope>
    <source>
        <strain evidence="2 3">DSM 21100</strain>
    </source>
</reference>
<accession>A0A4R3KRV7</accession>
<sequence length="122" mass="13392">MKKPIAFLSLVQGLYYVITGLWPVIDIDSFMMLTGPKDDRWLVKMVGLLAASAGLTLMYQAREGVGAAARILGISTAFSFLAIDVYYVIARIIPVIYLADAALQLALIACWLLWASGRARPR</sequence>
<dbReference type="RefSeq" id="WP_132129045.1">
    <property type="nucleotide sequence ID" value="NZ_CP042432.1"/>
</dbReference>
<proteinExistence type="predicted"/>
<evidence type="ECO:0000313" key="2">
    <source>
        <dbReference type="EMBL" id="TCS87247.1"/>
    </source>
</evidence>
<keyword evidence="1" id="KW-0472">Membrane</keyword>
<evidence type="ECO:0008006" key="4">
    <source>
        <dbReference type="Google" id="ProtNLM"/>
    </source>
</evidence>
<keyword evidence="1" id="KW-0812">Transmembrane</keyword>
<dbReference type="Proteomes" id="UP000295807">
    <property type="component" value="Unassembled WGS sequence"/>
</dbReference>
<feature type="transmembrane region" description="Helical" evidence="1">
    <location>
        <begin position="41"/>
        <end position="59"/>
    </location>
</feature>
<comment type="caution">
    <text evidence="2">The sequence shown here is derived from an EMBL/GenBank/DDBJ whole genome shotgun (WGS) entry which is preliminary data.</text>
</comment>
<keyword evidence="1" id="KW-1133">Transmembrane helix</keyword>
<protein>
    <recommendedName>
        <fullName evidence="4">DoxX-like protein</fullName>
    </recommendedName>
</protein>
<feature type="transmembrane region" description="Helical" evidence="1">
    <location>
        <begin position="71"/>
        <end position="89"/>
    </location>
</feature>
<keyword evidence="3" id="KW-1185">Reference proteome</keyword>